<comment type="caution">
    <text evidence="1">The sequence shown here is derived from an EMBL/GenBank/DDBJ whole genome shotgun (WGS) entry which is preliminary data.</text>
</comment>
<protein>
    <submittedName>
        <fullName evidence="1">Uncharacterized protein</fullName>
    </submittedName>
</protein>
<name>A0ABQ4YUK8_9ASTR</name>
<proteinExistence type="predicted"/>
<gene>
    <name evidence="1" type="ORF">Tco_0747783</name>
</gene>
<organism evidence="1 2">
    <name type="scientific">Tanacetum coccineum</name>
    <dbReference type="NCBI Taxonomy" id="301880"/>
    <lineage>
        <taxon>Eukaryota</taxon>
        <taxon>Viridiplantae</taxon>
        <taxon>Streptophyta</taxon>
        <taxon>Embryophyta</taxon>
        <taxon>Tracheophyta</taxon>
        <taxon>Spermatophyta</taxon>
        <taxon>Magnoliopsida</taxon>
        <taxon>eudicotyledons</taxon>
        <taxon>Gunneridae</taxon>
        <taxon>Pentapetalae</taxon>
        <taxon>asterids</taxon>
        <taxon>campanulids</taxon>
        <taxon>Asterales</taxon>
        <taxon>Asteraceae</taxon>
        <taxon>Asteroideae</taxon>
        <taxon>Anthemideae</taxon>
        <taxon>Anthemidinae</taxon>
        <taxon>Tanacetum</taxon>
    </lineage>
</organism>
<accession>A0ABQ4YUK8</accession>
<reference evidence="1" key="1">
    <citation type="journal article" date="2022" name="Int. J. Mol. Sci.">
        <title>Draft Genome of Tanacetum Coccineum: Genomic Comparison of Closely Related Tanacetum-Family Plants.</title>
        <authorList>
            <person name="Yamashiro T."/>
            <person name="Shiraishi A."/>
            <person name="Nakayama K."/>
            <person name="Satake H."/>
        </authorList>
    </citation>
    <scope>NUCLEOTIDE SEQUENCE</scope>
</reference>
<sequence length="75" mass="8947">MINGDAGVKNGIFIPAREKIWWSNGIREKRKKDPYNICQERSLVILEWRTPHDKKSLLSAEETTDRKDQRWNESY</sequence>
<reference evidence="1" key="2">
    <citation type="submission" date="2022-01" db="EMBL/GenBank/DDBJ databases">
        <authorList>
            <person name="Yamashiro T."/>
            <person name="Shiraishi A."/>
            <person name="Satake H."/>
            <person name="Nakayama K."/>
        </authorList>
    </citation>
    <scope>NUCLEOTIDE SEQUENCE</scope>
</reference>
<keyword evidence="2" id="KW-1185">Reference proteome</keyword>
<dbReference type="Proteomes" id="UP001151760">
    <property type="component" value="Unassembled WGS sequence"/>
</dbReference>
<dbReference type="EMBL" id="BQNB010010734">
    <property type="protein sequence ID" value="GJS81242.1"/>
    <property type="molecule type" value="Genomic_DNA"/>
</dbReference>
<evidence type="ECO:0000313" key="2">
    <source>
        <dbReference type="Proteomes" id="UP001151760"/>
    </source>
</evidence>
<evidence type="ECO:0000313" key="1">
    <source>
        <dbReference type="EMBL" id="GJS81242.1"/>
    </source>
</evidence>